<dbReference type="SUPFAM" id="SSF74650">
    <property type="entry name" value="Galactose mutarotase-like"/>
    <property type="match status" value="1"/>
</dbReference>
<evidence type="ECO:0000313" key="7">
    <source>
        <dbReference type="EMBL" id="QEE28246.1"/>
    </source>
</evidence>
<evidence type="ECO:0000259" key="3">
    <source>
        <dbReference type="Pfam" id="PF01055"/>
    </source>
</evidence>
<reference evidence="7 8" key="1">
    <citation type="submission" date="2019-08" db="EMBL/GenBank/DDBJ databases">
        <title>Complete genome sequence of Terriglobus albidus strain ORNL.</title>
        <authorList>
            <person name="Podar M."/>
        </authorList>
    </citation>
    <scope>NUCLEOTIDE SEQUENCE [LARGE SCALE GENOMIC DNA]</scope>
    <source>
        <strain evidence="7 8">ORNL</strain>
    </source>
</reference>
<dbReference type="KEGG" id="talb:FTW19_09685"/>
<evidence type="ECO:0000256" key="1">
    <source>
        <dbReference type="ARBA" id="ARBA00007806"/>
    </source>
</evidence>
<dbReference type="AlphaFoldDB" id="A0A5B9EDR0"/>
<dbReference type="PANTHER" id="PTHR43863:SF2">
    <property type="entry name" value="MALTASE-GLUCOAMYLASE"/>
    <property type="match status" value="1"/>
</dbReference>
<dbReference type="InterPro" id="IPR051816">
    <property type="entry name" value="Glycosyl_Hydrolase_31"/>
</dbReference>
<feature type="domain" description="Glycoside hydrolase family 31 N-terminal" evidence="4">
    <location>
        <begin position="20"/>
        <end position="203"/>
    </location>
</feature>
<dbReference type="Proteomes" id="UP000321820">
    <property type="component" value="Chromosome"/>
</dbReference>
<dbReference type="Gene3D" id="3.20.20.80">
    <property type="entry name" value="Glycosidases"/>
    <property type="match status" value="1"/>
</dbReference>
<evidence type="ECO:0000256" key="2">
    <source>
        <dbReference type="RuleBase" id="RU361185"/>
    </source>
</evidence>
<feature type="domain" description="DUF5110" evidence="5">
    <location>
        <begin position="732"/>
        <end position="798"/>
    </location>
</feature>
<gene>
    <name evidence="7" type="ORF">FTW19_09685</name>
</gene>
<dbReference type="RefSeq" id="WP_147647436.1">
    <property type="nucleotide sequence ID" value="NZ_CP042806.1"/>
</dbReference>
<dbReference type="InterPro" id="IPR025887">
    <property type="entry name" value="Glyco_hydro_31_N_dom"/>
</dbReference>
<dbReference type="Gene3D" id="2.60.40.1180">
    <property type="entry name" value="Golgi alpha-mannosidase II"/>
    <property type="match status" value="2"/>
</dbReference>
<dbReference type="InterPro" id="IPR011013">
    <property type="entry name" value="Gal_mutarotase_sf_dom"/>
</dbReference>
<feature type="domain" description="Glycoside hydrolase family 31 TIM barrel" evidence="3">
    <location>
        <begin position="250"/>
        <end position="608"/>
    </location>
</feature>
<dbReference type="InterPro" id="IPR048395">
    <property type="entry name" value="Glyco_hydro_31_C"/>
</dbReference>
<dbReference type="Pfam" id="PF01055">
    <property type="entry name" value="Glyco_hydro_31_2nd"/>
    <property type="match status" value="1"/>
</dbReference>
<feature type="domain" description="Glycosyl hydrolase family 31 C-terminal" evidence="6">
    <location>
        <begin position="616"/>
        <end position="715"/>
    </location>
</feature>
<evidence type="ECO:0000259" key="4">
    <source>
        <dbReference type="Pfam" id="PF13802"/>
    </source>
</evidence>
<organism evidence="7 8">
    <name type="scientific">Terriglobus albidus</name>
    <dbReference type="NCBI Taxonomy" id="1592106"/>
    <lineage>
        <taxon>Bacteria</taxon>
        <taxon>Pseudomonadati</taxon>
        <taxon>Acidobacteriota</taxon>
        <taxon>Terriglobia</taxon>
        <taxon>Terriglobales</taxon>
        <taxon>Acidobacteriaceae</taxon>
        <taxon>Terriglobus</taxon>
    </lineage>
</organism>
<dbReference type="Gene3D" id="2.60.40.1760">
    <property type="entry name" value="glycosyl hydrolase (family 31)"/>
    <property type="match status" value="1"/>
</dbReference>
<dbReference type="SUPFAM" id="SSF51011">
    <property type="entry name" value="Glycosyl hydrolase domain"/>
    <property type="match status" value="1"/>
</dbReference>
<sequence>MFQFEQHHGDAIFVSGIRRLRLCFPTEATVRVTYTEDSVFTERASAIVIARGHVSFNVEETQTLYRLSTSAIEVLVSKASGALTVLNSQGRVLLKEPHRGGKWLTRKKVYRNLFSAAQSIATGQSIDGARAAAESFEAVFDREAFEAKLEFSFVEDEALYGLGSHEEGYGNLRGRSRELYQQNMKAVVPVLISSRGYGVLLDCESLMTFHDDALGSYWWADTVAELDYYIFCGSTLEALYGQYYALTGKPAMLPKWALGYVQSKERYVNAEELLDVAGEYRRREIPLDCIVLDWKSWPNGSGWGQKSFDPIRFPDPSGMTRALHDMDVRLMVSIWPIMTGGCENQIELQQNGQMLGNQSTYNAFDTRARTTYWQQAKRGLFDHGVDAWWCDCTEPFEADWAGAVKPEPHTRLCINTDAAKKYIDEARINSFSLLHSKGIYDGQRSATEDRRVLNLTRSSYAGQHRYGAVTWNGDICGTWEALRRCIPEGLNFCATGEPFWTTDAGGFFVANDPALWFWRGDYNDGCRGLTPMDALQPDAADIGCRDKGFWELYVRWMQYACFLPMMRSHGTDAAREIWRFGEPGESFYDALTAIIRLRSRLVPHLYSLMAAVCRTGTPMLRPLALEFPDDPITRQVDDAFLLGDSLLIAPVTEPMYYSRSSQPLEGRRHTRRAYLPVSSDWFDFWTGIPHAGGIWVNADAPLETIPVFVRSGSILVLGPVRQFTSQLPDEPYTIHVYPGADAIFTLYEDAGDGYAYERGEYALIHFRWDESQQQLTVLPREGRFPTMTATRELTFQIYADTGLKTETVRYDGAEVRIRCTER</sequence>
<evidence type="ECO:0000259" key="6">
    <source>
        <dbReference type="Pfam" id="PF21365"/>
    </source>
</evidence>
<dbReference type="CDD" id="cd14752">
    <property type="entry name" value="GH31_N"/>
    <property type="match status" value="1"/>
</dbReference>
<name>A0A5B9EDR0_9BACT</name>
<keyword evidence="8" id="KW-1185">Reference proteome</keyword>
<dbReference type="GO" id="GO:0030246">
    <property type="term" value="F:carbohydrate binding"/>
    <property type="evidence" value="ECO:0007669"/>
    <property type="project" value="InterPro"/>
</dbReference>
<dbReference type="SUPFAM" id="SSF51445">
    <property type="entry name" value="(Trans)glycosidases"/>
    <property type="match status" value="1"/>
</dbReference>
<dbReference type="InterPro" id="IPR033403">
    <property type="entry name" value="DUF5110"/>
</dbReference>
<dbReference type="InterPro" id="IPR017853">
    <property type="entry name" value="GH"/>
</dbReference>
<accession>A0A5B9EDR0</accession>
<keyword evidence="2" id="KW-0378">Hydrolase</keyword>
<dbReference type="OrthoDB" id="176168at2"/>
<dbReference type="Pfam" id="PF21365">
    <property type="entry name" value="Glyco_hydro_31_3rd"/>
    <property type="match status" value="1"/>
</dbReference>
<keyword evidence="2" id="KW-0326">Glycosidase</keyword>
<proteinExistence type="inferred from homology"/>
<evidence type="ECO:0000313" key="8">
    <source>
        <dbReference type="Proteomes" id="UP000321820"/>
    </source>
</evidence>
<protein>
    <submittedName>
        <fullName evidence="7">DUF5110 domain-containing protein</fullName>
    </submittedName>
</protein>
<dbReference type="InterPro" id="IPR013780">
    <property type="entry name" value="Glyco_hydro_b"/>
</dbReference>
<dbReference type="Pfam" id="PF13802">
    <property type="entry name" value="Gal_mutarotas_2"/>
    <property type="match status" value="1"/>
</dbReference>
<dbReference type="CDD" id="cd06591">
    <property type="entry name" value="GH31_xylosidase_XylS"/>
    <property type="match status" value="1"/>
</dbReference>
<dbReference type="GO" id="GO:0005975">
    <property type="term" value="P:carbohydrate metabolic process"/>
    <property type="evidence" value="ECO:0007669"/>
    <property type="project" value="InterPro"/>
</dbReference>
<dbReference type="PANTHER" id="PTHR43863">
    <property type="entry name" value="HYDROLASE, PUTATIVE (AFU_ORTHOLOGUE AFUA_1G03140)-RELATED"/>
    <property type="match status" value="1"/>
</dbReference>
<comment type="similarity">
    <text evidence="1 2">Belongs to the glycosyl hydrolase 31 family.</text>
</comment>
<evidence type="ECO:0000259" key="5">
    <source>
        <dbReference type="Pfam" id="PF17137"/>
    </source>
</evidence>
<dbReference type="EMBL" id="CP042806">
    <property type="protein sequence ID" value="QEE28246.1"/>
    <property type="molecule type" value="Genomic_DNA"/>
</dbReference>
<dbReference type="GO" id="GO:0004553">
    <property type="term" value="F:hydrolase activity, hydrolyzing O-glycosyl compounds"/>
    <property type="evidence" value="ECO:0007669"/>
    <property type="project" value="InterPro"/>
</dbReference>
<dbReference type="InterPro" id="IPR000322">
    <property type="entry name" value="Glyco_hydro_31_TIM"/>
</dbReference>
<dbReference type="Pfam" id="PF17137">
    <property type="entry name" value="DUF5110"/>
    <property type="match status" value="1"/>
</dbReference>